<protein>
    <submittedName>
        <fullName evidence="2">Uncharacterized protein</fullName>
    </submittedName>
</protein>
<feature type="compositionally biased region" description="Basic and acidic residues" evidence="1">
    <location>
        <begin position="19"/>
        <end position="36"/>
    </location>
</feature>
<evidence type="ECO:0000313" key="3">
    <source>
        <dbReference type="Proteomes" id="UP001165085"/>
    </source>
</evidence>
<sequence>MGEVKIQPVNGNGSVPEDETLRETSGRDTPKSRLMSKRDTLKQFGEGVMNKYANVANLSLYTGAGLISLGV</sequence>
<dbReference type="Proteomes" id="UP001165085">
    <property type="component" value="Unassembled WGS sequence"/>
</dbReference>
<comment type="caution">
    <text evidence="2">The sequence shown here is derived from an EMBL/GenBank/DDBJ whole genome shotgun (WGS) entry which is preliminary data.</text>
</comment>
<evidence type="ECO:0000256" key="1">
    <source>
        <dbReference type="SAM" id="MobiDB-lite"/>
    </source>
</evidence>
<dbReference type="AlphaFoldDB" id="A0A9W7EWJ6"/>
<dbReference type="EMBL" id="BRXY01000406">
    <property type="protein sequence ID" value="GMH92870.1"/>
    <property type="molecule type" value="Genomic_DNA"/>
</dbReference>
<gene>
    <name evidence="2" type="ORF">TrST_g12081</name>
</gene>
<proteinExistence type="predicted"/>
<reference evidence="3" key="1">
    <citation type="journal article" date="2023" name="Commun. Biol.">
        <title>Genome analysis of Parmales, the sister group of diatoms, reveals the evolutionary specialization of diatoms from phago-mixotrophs to photoautotrophs.</title>
        <authorList>
            <person name="Ban H."/>
            <person name="Sato S."/>
            <person name="Yoshikawa S."/>
            <person name="Yamada K."/>
            <person name="Nakamura Y."/>
            <person name="Ichinomiya M."/>
            <person name="Sato N."/>
            <person name="Blanc-Mathieu R."/>
            <person name="Endo H."/>
            <person name="Kuwata A."/>
            <person name="Ogata H."/>
        </authorList>
    </citation>
    <scope>NUCLEOTIDE SEQUENCE [LARGE SCALE GENOMIC DNA]</scope>
    <source>
        <strain evidence="3">NIES 3701</strain>
    </source>
</reference>
<accession>A0A9W7EWJ6</accession>
<feature type="region of interest" description="Disordered" evidence="1">
    <location>
        <begin position="1"/>
        <end position="36"/>
    </location>
</feature>
<name>A0A9W7EWJ6_9STRA</name>
<keyword evidence="3" id="KW-1185">Reference proteome</keyword>
<organism evidence="2 3">
    <name type="scientific">Triparma strigata</name>
    <dbReference type="NCBI Taxonomy" id="1606541"/>
    <lineage>
        <taxon>Eukaryota</taxon>
        <taxon>Sar</taxon>
        <taxon>Stramenopiles</taxon>
        <taxon>Ochrophyta</taxon>
        <taxon>Bolidophyceae</taxon>
        <taxon>Parmales</taxon>
        <taxon>Triparmaceae</taxon>
        <taxon>Triparma</taxon>
    </lineage>
</organism>
<evidence type="ECO:0000313" key="2">
    <source>
        <dbReference type="EMBL" id="GMH92870.1"/>
    </source>
</evidence>